<evidence type="ECO:0000259" key="2">
    <source>
        <dbReference type="Pfam" id="PF12728"/>
    </source>
</evidence>
<dbReference type="OrthoDB" id="7909028at2"/>
<dbReference type="Pfam" id="PF12728">
    <property type="entry name" value="HTH_17"/>
    <property type="match status" value="1"/>
</dbReference>
<feature type="region of interest" description="Disordered" evidence="1">
    <location>
        <begin position="64"/>
        <end position="92"/>
    </location>
</feature>
<dbReference type="EMBL" id="CP001016">
    <property type="protein sequence ID" value="ACB96759.1"/>
    <property type="molecule type" value="Genomic_DNA"/>
</dbReference>
<name>B2ICZ4_BEII9</name>
<feature type="region of interest" description="Disordered" evidence="1">
    <location>
        <begin position="104"/>
        <end position="127"/>
    </location>
</feature>
<accession>B2ICZ4</accession>
<evidence type="ECO:0000313" key="3">
    <source>
        <dbReference type="EMBL" id="ACB96759.1"/>
    </source>
</evidence>
<evidence type="ECO:0000313" key="4">
    <source>
        <dbReference type="Proteomes" id="UP000001695"/>
    </source>
</evidence>
<keyword evidence="4" id="KW-1185">Reference proteome</keyword>
<organism evidence="3 4">
    <name type="scientific">Beijerinckia indica subsp. indica (strain ATCC 9039 / DSM 1715 / NCIMB 8712)</name>
    <dbReference type="NCBI Taxonomy" id="395963"/>
    <lineage>
        <taxon>Bacteria</taxon>
        <taxon>Pseudomonadati</taxon>
        <taxon>Pseudomonadota</taxon>
        <taxon>Alphaproteobacteria</taxon>
        <taxon>Hyphomicrobiales</taxon>
        <taxon>Beijerinckiaceae</taxon>
        <taxon>Beijerinckia</taxon>
    </lineage>
</organism>
<dbReference type="KEGG" id="bid:Bind_3199"/>
<dbReference type="eggNOG" id="ENOG5033M6D">
    <property type="taxonomic scope" value="Bacteria"/>
</dbReference>
<dbReference type="AlphaFoldDB" id="B2ICZ4"/>
<dbReference type="RefSeq" id="WP_012386107.1">
    <property type="nucleotide sequence ID" value="NC_010581.1"/>
</dbReference>
<dbReference type="HOGENOM" id="CLU_1286687_0_0_5"/>
<protein>
    <recommendedName>
        <fullName evidence="2">Helix-turn-helix domain-containing protein</fullName>
    </recommendedName>
</protein>
<sequence>MTRTSTAISAAEAARLTGVDKSTITRAVKDGKFSAQKDINGRLVIEPAELFRVFAPVPLTAQTSNTEEMLSMDDEEDGDSADGKATSADTVSEAQRWRFDAVRRELEESRRERDKEQEERLRERRTADETIADLRRRLDCSEEERRKKDTQVTHLLTDQREKAVAKVEKMEKQTVWSLLGWGRRSA</sequence>
<feature type="compositionally biased region" description="Acidic residues" evidence="1">
    <location>
        <begin position="70"/>
        <end position="80"/>
    </location>
</feature>
<feature type="domain" description="Helix-turn-helix" evidence="2">
    <location>
        <begin position="9"/>
        <end position="52"/>
    </location>
</feature>
<gene>
    <name evidence="3" type="ordered locus">Bind_3199</name>
</gene>
<dbReference type="STRING" id="395963.Bind_3199"/>
<dbReference type="InterPro" id="IPR041657">
    <property type="entry name" value="HTH_17"/>
</dbReference>
<reference evidence="4" key="1">
    <citation type="submission" date="2008-03" db="EMBL/GenBank/DDBJ databases">
        <title>Complete sequence of chromosome of Beijerinckia indica subsp. indica ATCC 9039.</title>
        <authorList>
            <consortium name="US DOE Joint Genome Institute"/>
            <person name="Copeland A."/>
            <person name="Lucas S."/>
            <person name="Lapidus A."/>
            <person name="Glavina del Rio T."/>
            <person name="Dalin E."/>
            <person name="Tice H."/>
            <person name="Bruce D."/>
            <person name="Goodwin L."/>
            <person name="Pitluck S."/>
            <person name="LaButti K."/>
            <person name="Schmutz J."/>
            <person name="Larimer F."/>
            <person name="Land M."/>
            <person name="Hauser L."/>
            <person name="Kyrpides N."/>
            <person name="Mikhailova N."/>
            <person name="Dunfield P.F."/>
            <person name="Dedysh S.N."/>
            <person name="Liesack W."/>
            <person name="Saw J.H."/>
            <person name="Alam M."/>
            <person name="Chen Y."/>
            <person name="Murrell J.C."/>
            <person name="Richardson P."/>
        </authorList>
    </citation>
    <scope>NUCLEOTIDE SEQUENCE [LARGE SCALE GENOMIC DNA]</scope>
    <source>
        <strain evidence="4">ATCC 9039 / DSM 1715 / NCIMB 8712</strain>
    </source>
</reference>
<evidence type="ECO:0000256" key="1">
    <source>
        <dbReference type="SAM" id="MobiDB-lite"/>
    </source>
</evidence>
<dbReference type="Proteomes" id="UP000001695">
    <property type="component" value="Chromosome"/>
</dbReference>
<proteinExistence type="predicted"/>
<reference evidence="3 4" key="2">
    <citation type="journal article" date="2010" name="J. Bacteriol.">
        <title>Complete genome sequence of Beijerinckia indica subsp. indica.</title>
        <authorList>
            <person name="Tamas I."/>
            <person name="Dedysh S.N."/>
            <person name="Liesack W."/>
            <person name="Stott M.B."/>
            <person name="Alam M."/>
            <person name="Murrell J.C."/>
            <person name="Dunfield P.F."/>
        </authorList>
    </citation>
    <scope>NUCLEOTIDE SEQUENCE [LARGE SCALE GENOMIC DNA]</scope>
    <source>
        <strain evidence="4">ATCC 9039 / DSM 1715 / NCIMB 8712</strain>
    </source>
</reference>